<reference evidence="3 4" key="1">
    <citation type="submission" date="2020-01" db="EMBL/GenBank/DDBJ databases">
        <authorList>
            <person name="Palmer J.M."/>
        </authorList>
    </citation>
    <scope>NUCLEOTIDE SEQUENCE [LARGE SCALE GENOMIC DNA]</scope>
    <source>
        <strain evidence="3 4">TWF970</strain>
    </source>
</reference>
<feature type="region of interest" description="Disordered" evidence="1">
    <location>
        <begin position="192"/>
        <end position="284"/>
    </location>
</feature>
<feature type="compositionally biased region" description="Basic and acidic residues" evidence="1">
    <location>
        <begin position="248"/>
        <end position="257"/>
    </location>
</feature>
<feature type="region of interest" description="Disordered" evidence="1">
    <location>
        <begin position="298"/>
        <end position="404"/>
    </location>
</feature>
<dbReference type="Proteomes" id="UP000474640">
    <property type="component" value="Unassembled WGS sequence"/>
</dbReference>
<gene>
    <name evidence="3" type="ORF">TWF970_000857</name>
</gene>
<evidence type="ECO:0000256" key="1">
    <source>
        <dbReference type="SAM" id="MobiDB-lite"/>
    </source>
</evidence>
<name>A0A7C8V9X7_ORBOL</name>
<dbReference type="EMBL" id="JAABOJ010000010">
    <property type="protein sequence ID" value="KAF3283681.1"/>
    <property type="molecule type" value="Genomic_DNA"/>
</dbReference>
<dbReference type="InterPro" id="IPR056009">
    <property type="entry name" value="DUF7587"/>
</dbReference>
<feature type="compositionally biased region" description="Basic and acidic residues" evidence="1">
    <location>
        <begin position="212"/>
        <end position="225"/>
    </location>
</feature>
<dbReference type="Pfam" id="PF24494">
    <property type="entry name" value="DUF7587"/>
    <property type="match status" value="1"/>
</dbReference>
<comment type="caution">
    <text evidence="3">The sequence shown here is derived from an EMBL/GenBank/DDBJ whole genome shotgun (WGS) entry which is preliminary data.</text>
</comment>
<feature type="compositionally biased region" description="Basic and acidic residues" evidence="1">
    <location>
        <begin position="368"/>
        <end position="378"/>
    </location>
</feature>
<sequence length="404" mass="46170">MARRYENAASTYGPSSSRSRSDRLPDFRLQARSRNLPKYLYRVHSDESITEYTSADGFLSASDETIDLRGSEFMRTLSDHLTWGSKSPSPFISTYANESHAISWAKLFLQKPGREHDEVQIMRINTQKIRGDSNERKPIISVREVVIGMREKNVEVLPPERNDNQIRDEYLFLYQIPRGAIDNIRDYSLDMLKPQPKKGESSRRWRGQAHQESSREPDSYPDRGRGGQGNSRHTPSVTEAPRGYIHGDLPRNTDFHNTRSPPPTERREPRRSIRDSRVSDAWRPETESTIVRTYWDHNPNGYQHHQNPNYAPTPGFGTQNLTPQARATQNTAAISRTAPNPRVSNPAKHSRNQSPGPTSRGIYMTPAGKERGGAEHQKNQLLSSSRPVKASRLSRMFNKLRRSD</sequence>
<dbReference type="PANTHER" id="PTHR40781:SF1">
    <property type="match status" value="1"/>
</dbReference>
<evidence type="ECO:0000259" key="2">
    <source>
        <dbReference type="Pfam" id="PF24494"/>
    </source>
</evidence>
<feature type="region of interest" description="Disordered" evidence="1">
    <location>
        <begin position="1"/>
        <end position="25"/>
    </location>
</feature>
<organism evidence="3 4">
    <name type="scientific">Orbilia oligospora</name>
    <name type="common">Nematode-trapping fungus</name>
    <name type="synonym">Arthrobotrys oligospora</name>
    <dbReference type="NCBI Taxonomy" id="2813651"/>
    <lineage>
        <taxon>Eukaryota</taxon>
        <taxon>Fungi</taxon>
        <taxon>Dikarya</taxon>
        <taxon>Ascomycota</taxon>
        <taxon>Pezizomycotina</taxon>
        <taxon>Orbiliomycetes</taxon>
        <taxon>Orbiliales</taxon>
        <taxon>Orbiliaceae</taxon>
        <taxon>Orbilia</taxon>
    </lineage>
</organism>
<dbReference type="Gene3D" id="3.90.210.10">
    <property type="entry name" value="Heat-Labile Enterotoxin, subunit A"/>
    <property type="match status" value="1"/>
</dbReference>
<dbReference type="PANTHER" id="PTHR40781">
    <property type="match status" value="1"/>
</dbReference>
<evidence type="ECO:0000313" key="4">
    <source>
        <dbReference type="Proteomes" id="UP000474640"/>
    </source>
</evidence>
<dbReference type="AlphaFoldDB" id="A0A7C8V9X7"/>
<protein>
    <recommendedName>
        <fullName evidence="2">DUF7587 domain-containing protein</fullName>
    </recommendedName>
</protein>
<accession>A0A7C8V9X7</accession>
<feature type="compositionally biased region" description="Basic and acidic residues" evidence="1">
    <location>
        <begin position="264"/>
        <end position="284"/>
    </location>
</feature>
<feature type="compositionally biased region" description="Polar residues" evidence="1">
    <location>
        <begin position="300"/>
        <end position="338"/>
    </location>
</feature>
<dbReference type="OrthoDB" id="88561at2759"/>
<evidence type="ECO:0000313" key="3">
    <source>
        <dbReference type="EMBL" id="KAF3283681.1"/>
    </source>
</evidence>
<proteinExistence type="predicted"/>
<feature type="domain" description="DUF7587" evidence="2">
    <location>
        <begin position="36"/>
        <end position="181"/>
    </location>
</feature>